<dbReference type="EMBL" id="PGOL01000589">
    <property type="protein sequence ID" value="PKI67728.1"/>
    <property type="molecule type" value="Genomic_DNA"/>
</dbReference>
<comment type="caution">
    <text evidence="2">The sequence shown here is derived from an EMBL/GenBank/DDBJ whole genome shotgun (WGS) entry which is preliminary data.</text>
</comment>
<reference evidence="2 3" key="1">
    <citation type="submission" date="2017-11" db="EMBL/GenBank/DDBJ databases">
        <title>De-novo sequencing of pomegranate (Punica granatum L.) genome.</title>
        <authorList>
            <person name="Akparov Z."/>
            <person name="Amiraslanov A."/>
            <person name="Hajiyeva S."/>
            <person name="Abbasov M."/>
            <person name="Kaur K."/>
            <person name="Hamwieh A."/>
            <person name="Solovyev V."/>
            <person name="Salamov A."/>
            <person name="Braich B."/>
            <person name="Kosarev P."/>
            <person name="Mahmoud A."/>
            <person name="Hajiyev E."/>
            <person name="Babayeva S."/>
            <person name="Izzatullayeva V."/>
            <person name="Mammadov A."/>
            <person name="Mammadov A."/>
            <person name="Sharifova S."/>
            <person name="Ojaghi J."/>
            <person name="Eynullazada K."/>
            <person name="Bayramov B."/>
            <person name="Abdulazimova A."/>
            <person name="Shahmuradov I."/>
        </authorList>
    </citation>
    <scope>NUCLEOTIDE SEQUENCE [LARGE SCALE GENOMIC DNA]</scope>
    <source>
        <strain evidence="3">cv. AG2017</strain>
        <tissue evidence="2">Leaf</tissue>
    </source>
</reference>
<name>A0A2I0KGU9_PUNGR</name>
<gene>
    <name evidence="2" type="ORF">CRG98_011941</name>
</gene>
<protein>
    <submittedName>
        <fullName evidence="2">Uncharacterized protein</fullName>
    </submittedName>
</protein>
<sequence length="272" mass="29518">MDQQSSTNSSASSSSSSSSLLVLLWFQFLPFLDFSRERGERGAWSSTSAGVAGAGGGIGCGRAYGRQKKRMKKEALCSSSFQFRVRRRREIWLCCAIKLGMWVTGNVMLYPLGMIGTRSGMDRSGDSSVRLVSILAVASEAMDFVDAFKRKYGLCPTRSNFIFEGQTSSPLSSATEVGCCLRQPPLEDVAGKWGCECLSDAGCLQPDAVATETSSDQGGPFRSFFMAVLVATAAVWSRSSDINCLRGCQQHLDKITVAFCVDSSQLQNIKFF</sequence>
<feature type="transmembrane region" description="Helical" evidence="1">
    <location>
        <begin position="12"/>
        <end position="32"/>
    </location>
</feature>
<organism evidence="2 3">
    <name type="scientific">Punica granatum</name>
    <name type="common">Pomegranate</name>
    <dbReference type="NCBI Taxonomy" id="22663"/>
    <lineage>
        <taxon>Eukaryota</taxon>
        <taxon>Viridiplantae</taxon>
        <taxon>Streptophyta</taxon>
        <taxon>Embryophyta</taxon>
        <taxon>Tracheophyta</taxon>
        <taxon>Spermatophyta</taxon>
        <taxon>Magnoliopsida</taxon>
        <taxon>eudicotyledons</taxon>
        <taxon>Gunneridae</taxon>
        <taxon>Pentapetalae</taxon>
        <taxon>rosids</taxon>
        <taxon>malvids</taxon>
        <taxon>Myrtales</taxon>
        <taxon>Lythraceae</taxon>
        <taxon>Punica</taxon>
    </lineage>
</organism>
<evidence type="ECO:0000256" key="1">
    <source>
        <dbReference type="SAM" id="Phobius"/>
    </source>
</evidence>
<keyword evidence="1" id="KW-0812">Transmembrane</keyword>
<keyword evidence="3" id="KW-1185">Reference proteome</keyword>
<feature type="transmembrane region" description="Helical" evidence="1">
    <location>
        <begin position="44"/>
        <end position="64"/>
    </location>
</feature>
<evidence type="ECO:0000313" key="2">
    <source>
        <dbReference type="EMBL" id="PKI67728.1"/>
    </source>
</evidence>
<keyword evidence="1" id="KW-1133">Transmembrane helix</keyword>
<keyword evidence="1" id="KW-0472">Membrane</keyword>
<evidence type="ECO:0000313" key="3">
    <source>
        <dbReference type="Proteomes" id="UP000233551"/>
    </source>
</evidence>
<dbReference type="Proteomes" id="UP000233551">
    <property type="component" value="Unassembled WGS sequence"/>
</dbReference>
<proteinExistence type="predicted"/>
<dbReference type="STRING" id="22663.A0A2I0KGU9"/>
<feature type="transmembrane region" description="Helical" evidence="1">
    <location>
        <begin position="91"/>
        <end position="109"/>
    </location>
</feature>
<accession>A0A2I0KGU9</accession>
<dbReference type="AlphaFoldDB" id="A0A2I0KGU9"/>